<dbReference type="RefSeq" id="WP_062282711.1">
    <property type="nucleotide sequence ID" value="NZ_DF968181.1"/>
</dbReference>
<sequence length="499" mass="57052">MNAEISISKNQTIAPIDKRIFSSFIEHMGRAVYTGIYEPGHTTADKYGFRTDVASLIRPLNLSHIRYPGGNFLSGYNWLDGIGPKDERLMRADLAWSALEPNEVGTDEFLQWCERLGIEPMLGVNLGTGTPQSAVDLLEYVNGDLPTKFANLRRQNGHEKPYNIKLWCLGNEMDGPWQICMKTAEEYGRIACETAKMMKWMDPSIELIACGSSFYDMPTFGSWERTVLKHCYRYIDYISLHQYYQNNDGDIPSFLSRSLEMEEMIHKIAVICREAKMEQKEAHDIALSFDEWNVWYHFQKSGQQPPKWTVARPIEEENYDLADALLVGCMLNTLLRNADTVKIACLAQLVNVIAPIMTEPNGRAWVQTIYYPFLYLSKYGRGTSLRLSCESAQYDCTIRKNVPYLDASAVLNLDGICTLFLVNRNQTEALNCTIYFNQDWDYVQEWISLSGNDSAQRNDADHEPIKPQARECPNTKDGILTIDLPPSSWNMIRLSVNNR</sequence>
<accession>A0A0S7BVD0</accession>
<dbReference type="AlphaFoldDB" id="A0A0S7BVD0"/>
<dbReference type="Gene3D" id="2.60.40.1180">
    <property type="entry name" value="Golgi alpha-mannosidase II"/>
    <property type="match status" value="1"/>
</dbReference>
<organism evidence="9">
    <name type="scientific">Flexilinea flocculi</name>
    <dbReference type="NCBI Taxonomy" id="1678840"/>
    <lineage>
        <taxon>Bacteria</taxon>
        <taxon>Bacillati</taxon>
        <taxon>Chloroflexota</taxon>
        <taxon>Anaerolineae</taxon>
        <taxon>Anaerolineales</taxon>
        <taxon>Anaerolineaceae</taxon>
        <taxon>Flexilinea</taxon>
    </lineage>
</organism>
<evidence type="ECO:0000256" key="1">
    <source>
        <dbReference type="ARBA" id="ARBA00001462"/>
    </source>
</evidence>
<dbReference type="InterPro" id="IPR010720">
    <property type="entry name" value="Alpha-L-AF_C"/>
</dbReference>
<comment type="subunit">
    <text evidence="3">Homohexamer; trimer of dimers.</text>
</comment>
<reference evidence="9" key="1">
    <citation type="journal article" date="2015" name="Genome Announc.">
        <title>Draft Genome Sequence of Anaerolineae Strain TC1, a Novel Isolate from a Methanogenic Wastewater Treatment System.</title>
        <authorList>
            <person name="Matsuura N."/>
            <person name="Tourlousse D.M."/>
            <person name="Sun L."/>
            <person name="Toyonaga M."/>
            <person name="Kuroda K."/>
            <person name="Ohashi A."/>
            <person name="Cruz R."/>
            <person name="Yamaguchi T."/>
            <person name="Sekiguchi Y."/>
        </authorList>
    </citation>
    <scope>NUCLEOTIDE SEQUENCE [LARGE SCALE GENOMIC DNA]</scope>
    <source>
        <strain evidence="9">TC1</strain>
    </source>
</reference>
<evidence type="ECO:0000256" key="2">
    <source>
        <dbReference type="ARBA" id="ARBA00007186"/>
    </source>
</evidence>
<gene>
    <name evidence="9" type="ORF">ATC1_131447</name>
</gene>
<keyword evidence="7" id="KW-0326">Glycosidase</keyword>
<dbReference type="Pfam" id="PF22848">
    <property type="entry name" value="ASD1_dom"/>
    <property type="match status" value="1"/>
</dbReference>
<evidence type="ECO:0000256" key="3">
    <source>
        <dbReference type="ARBA" id="ARBA00011165"/>
    </source>
</evidence>
<evidence type="ECO:0000256" key="5">
    <source>
        <dbReference type="ARBA" id="ARBA00022801"/>
    </source>
</evidence>
<dbReference type="PANTHER" id="PTHR43576:SF3">
    <property type="entry name" value="ALPHA-L-ARABINOFURANOSIDASE C"/>
    <property type="match status" value="1"/>
</dbReference>
<dbReference type="OrthoDB" id="9758333at2"/>
<dbReference type="InterPro" id="IPR013780">
    <property type="entry name" value="Glyco_hydro_b"/>
</dbReference>
<dbReference type="SMART" id="SM00813">
    <property type="entry name" value="Alpha-L-AF_C"/>
    <property type="match status" value="1"/>
</dbReference>
<keyword evidence="10" id="KW-1185">Reference proteome</keyword>
<dbReference type="InterPro" id="IPR017853">
    <property type="entry name" value="GH"/>
</dbReference>
<evidence type="ECO:0000313" key="10">
    <source>
        <dbReference type="Proteomes" id="UP000053370"/>
    </source>
</evidence>
<comment type="catalytic activity">
    <reaction evidence="1">
        <text>Hydrolysis of terminal non-reducing alpha-L-arabinofuranoside residues in alpha-L-arabinosides.</text>
        <dbReference type="EC" id="3.2.1.55"/>
    </reaction>
</comment>
<dbReference type="InterPro" id="IPR055235">
    <property type="entry name" value="ASD1_cat"/>
</dbReference>
<evidence type="ECO:0000259" key="8">
    <source>
        <dbReference type="SMART" id="SM00813"/>
    </source>
</evidence>
<protein>
    <recommendedName>
        <fullName evidence="4">non-reducing end alpha-L-arabinofuranosidase</fullName>
        <ecNumber evidence="4">3.2.1.55</ecNumber>
    </recommendedName>
</protein>
<dbReference type="GO" id="GO:0046373">
    <property type="term" value="P:L-arabinose metabolic process"/>
    <property type="evidence" value="ECO:0007669"/>
    <property type="project" value="InterPro"/>
</dbReference>
<dbReference type="PATRIC" id="fig|1678840.3.peg.2912"/>
<evidence type="ECO:0000256" key="6">
    <source>
        <dbReference type="ARBA" id="ARBA00023277"/>
    </source>
</evidence>
<dbReference type="PANTHER" id="PTHR43576">
    <property type="entry name" value="ALPHA-L-ARABINOFURANOSIDASE C-RELATED"/>
    <property type="match status" value="1"/>
</dbReference>
<dbReference type="Gene3D" id="3.20.20.80">
    <property type="entry name" value="Glycosidases"/>
    <property type="match status" value="1"/>
</dbReference>
<evidence type="ECO:0000256" key="4">
    <source>
        <dbReference type="ARBA" id="ARBA00012670"/>
    </source>
</evidence>
<keyword evidence="5" id="KW-0378">Hydrolase</keyword>
<dbReference type="Pfam" id="PF06964">
    <property type="entry name" value="Alpha-L-AF_C"/>
    <property type="match status" value="1"/>
</dbReference>
<name>A0A0S7BVD0_9CHLR</name>
<dbReference type="SUPFAM" id="SSF51011">
    <property type="entry name" value="Glycosyl hydrolase domain"/>
    <property type="match status" value="1"/>
</dbReference>
<dbReference type="SUPFAM" id="SSF51445">
    <property type="entry name" value="(Trans)glycosidases"/>
    <property type="match status" value="1"/>
</dbReference>
<dbReference type="EMBL" id="DF968181">
    <property type="protein sequence ID" value="GAP41457.1"/>
    <property type="molecule type" value="Genomic_DNA"/>
</dbReference>
<feature type="domain" description="Alpha-L-arabinofuranosidase C-terminal" evidence="8">
    <location>
        <begin position="290"/>
        <end position="488"/>
    </location>
</feature>
<proteinExistence type="inferred from homology"/>
<dbReference type="EC" id="3.2.1.55" evidence="4"/>
<dbReference type="GO" id="GO:0046556">
    <property type="term" value="F:alpha-L-arabinofuranosidase activity"/>
    <property type="evidence" value="ECO:0007669"/>
    <property type="project" value="UniProtKB-EC"/>
</dbReference>
<dbReference type="Proteomes" id="UP000053370">
    <property type="component" value="Unassembled WGS sequence"/>
</dbReference>
<evidence type="ECO:0000256" key="7">
    <source>
        <dbReference type="ARBA" id="ARBA00023295"/>
    </source>
</evidence>
<comment type="similarity">
    <text evidence="2">Belongs to the glycosyl hydrolase 51 family.</text>
</comment>
<evidence type="ECO:0000313" key="9">
    <source>
        <dbReference type="EMBL" id="GAP41457.1"/>
    </source>
</evidence>
<dbReference type="STRING" id="1678840.ATC1_131447"/>
<keyword evidence="6" id="KW-0119">Carbohydrate metabolism</keyword>
<dbReference type="GO" id="GO:0000272">
    <property type="term" value="P:polysaccharide catabolic process"/>
    <property type="evidence" value="ECO:0007669"/>
    <property type="project" value="TreeGrafter"/>
</dbReference>